<proteinExistence type="predicted"/>
<protein>
    <submittedName>
        <fullName evidence="1">Uncharacterized protein</fullName>
    </submittedName>
</protein>
<organism evidence="1 2">
    <name type="scientific">Alicycliphilus denitrificans (strain DSM 14773 / CIP 107495 / K601)</name>
    <dbReference type="NCBI Taxonomy" id="596154"/>
    <lineage>
        <taxon>Bacteria</taxon>
        <taxon>Pseudomonadati</taxon>
        <taxon>Pseudomonadota</taxon>
        <taxon>Betaproteobacteria</taxon>
        <taxon>Burkholderiales</taxon>
        <taxon>Comamonadaceae</taxon>
        <taxon>Alicycliphilus</taxon>
    </lineage>
</organism>
<dbReference type="eggNOG" id="ENOG5033E27">
    <property type="taxonomic scope" value="Bacteria"/>
</dbReference>
<evidence type="ECO:0000313" key="1">
    <source>
        <dbReference type="EMBL" id="AEB83493.1"/>
    </source>
</evidence>
<dbReference type="HOGENOM" id="CLU_205651_0_0_4"/>
<dbReference type="AlphaFoldDB" id="F4GAD8"/>
<dbReference type="EMBL" id="CP002657">
    <property type="protein sequence ID" value="AEB83493.1"/>
    <property type="molecule type" value="Genomic_DNA"/>
</dbReference>
<keyword evidence="2" id="KW-1185">Reference proteome</keyword>
<evidence type="ECO:0000313" key="2">
    <source>
        <dbReference type="Proteomes" id="UP000007938"/>
    </source>
</evidence>
<sequence>MATWAISEGAEKQCPQCGSIYVVKHHQVPVKDDDSADCEVCGIELERWKSTRYPVYTLKERGQWPKHNDMP</sequence>
<dbReference type="KEGG" id="adk:Alide2_1086"/>
<dbReference type="Proteomes" id="UP000007938">
    <property type="component" value="Chromosome"/>
</dbReference>
<reference evidence="1 2" key="1">
    <citation type="journal article" date="2011" name="J. Bacteriol.">
        <title>Genome Sequences of Alicycliphilus denitrificans Strains BC and K601T.</title>
        <authorList>
            <person name="Oosterkamp M.J."/>
            <person name="Veuskens T."/>
            <person name="Plugge C.M."/>
            <person name="Langenhoff A.A."/>
            <person name="Gerritse J."/>
            <person name="van Berkel W.J."/>
            <person name="Pieper D.H."/>
            <person name="Junca H."/>
            <person name="Goodwin L.A."/>
            <person name="Daligault H.E."/>
            <person name="Bruce D.C."/>
            <person name="Detter J.C."/>
            <person name="Tapia R."/>
            <person name="Han C.S."/>
            <person name="Land M.L."/>
            <person name="Hauser L.J."/>
            <person name="Smidt H."/>
            <person name="Stams A.J."/>
        </authorList>
    </citation>
    <scope>NUCLEOTIDE SEQUENCE [LARGE SCALE GENOMIC DNA]</scope>
    <source>
        <strain evidence="2">DSM 14773 / CIP 107495 / K601</strain>
    </source>
</reference>
<gene>
    <name evidence="1" type="ordered locus">Alide2_1086</name>
</gene>
<accession>F4GAD8</accession>
<reference evidence="1 2" key="2">
    <citation type="submission" date="2011-04" db="EMBL/GenBank/DDBJ databases">
        <title>Complete sequence of chromosome of Alicycliphilus denitrificans K601.</title>
        <authorList>
            <consortium name="US DOE Joint Genome Institute"/>
            <person name="Lucas S."/>
            <person name="Han J."/>
            <person name="Lapidus A."/>
            <person name="Cheng J.-F."/>
            <person name="Goodwin L."/>
            <person name="Pitluck S."/>
            <person name="Peters L."/>
            <person name="Zeytun A."/>
            <person name="Detter J.C."/>
            <person name="Han C."/>
            <person name="Tapia R."/>
            <person name="Land M."/>
            <person name="Hauser L."/>
            <person name="Kyrpides N."/>
            <person name="Ivanova N."/>
            <person name="Mikhailova N."/>
            <person name="Pagani I."/>
            <person name="Oosterkamp M."/>
            <person name="Pieper D."/>
            <person name="van Berkel W."/>
            <person name="Langenhoff A."/>
            <person name="Smidt H."/>
            <person name="Stams A."/>
            <person name="Woyke T."/>
        </authorList>
    </citation>
    <scope>NUCLEOTIDE SEQUENCE [LARGE SCALE GENOMIC DNA]</scope>
    <source>
        <strain evidence="2">DSM 14773 / CIP 107495 / K601</strain>
    </source>
</reference>
<name>F4GAD8_ALIDK</name>